<evidence type="ECO:0000313" key="13">
    <source>
        <dbReference type="EMBL" id="MBB3167159.1"/>
    </source>
</evidence>
<dbReference type="Proteomes" id="UP000559987">
    <property type="component" value="Unassembled WGS sequence"/>
</dbReference>
<keyword evidence="6 11" id="KW-0500">Molybdenum</keyword>
<evidence type="ECO:0000256" key="6">
    <source>
        <dbReference type="ARBA" id="ARBA00022505"/>
    </source>
</evidence>
<reference evidence="13 14" key="1">
    <citation type="submission" date="2020-08" db="EMBL/GenBank/DDBJ databases">
        <title>Genomic Encyclopedia of Type Strains, Phase III (KMG-III): the genomes of soil and plant-associated and newly described type strains.</title>
        <authorList>
            <person name="Whitman W."/>
        </authorList>
    </citation>
    <scope>NUCLEOTIDE SEQUENCE [LARGE SCALE GENOMIC DNA]</scope>
    <source>
        <strain evidence="13 14">CECT 8571</strain>
    </source>
</reference>
<feature type="transmembrane region" description="Helical" evidence="10">
    <location>
        <begin position="45"/>
        <end position="67"/>
    </location>
</feature>
<feature type="domain" description="ABC transmembrane type-1" evidence="12">
    <location>
        <begin position="10"/>
        <end position="214"/>
    </location>
</feature>
<evidence type="ECO:0000256" key="11">
    <source>
        <dbReference type="RuleBase" id="RU365097"/>
    </source>
</evidence>
<dbReference type="AlphaFoldDB" id="A0A839UKP7"/>
<evidence type="ECO:0000256" key="5">
    <source>
        <dbReference type="ARBA" id="ARBA00022475"/>
    </source>
</evidence>
<evidence type="ECO:0000256" key="3">
    <source>
        <dbReference type="ARBA" id="ARBA00007069"/>
    </source>
</evidence>
<keyword evidence="5" id="KW-1003">Cell membrane</keyword>
<evidence type="ECO:0000259" key="12">
    <source>
        <dbReference type="PROSITE" id="PS50928"/>
    </source>
</evidence>
<keyword evidence="9 10" id="KW-0472">Membrane</keyword>
<dbReference type="InterPro" id="IPR035906">
    <property type="entry name" value="MetI-like_sf"/>
</dbReference>
<evidence type="ECO:0000313" key="14">
    <source>
        <dbReference type="Proteomes" id="UP000559987"/>
    </source>
</evidence>
<proteinExistence type="inferred from homology"/>
<dbReference type="Pfam" id="PF00528">
    <property type="entry name" value="BPD_transp_1"/>
    <property type="match status" value="1"/>
</dbReference>
<evidence type="ECO:0000256" key="8">
    <source>
        <dbReference type="ARBA" id="ARBA00022989"/>
    </source>
</evidence>
<organism evidence="13 14">
    <name type="scientific">Simiduia aestuariiviva</name>
    <dbReference type="NCBI Taxonomy" id="1510459"/>
    <lineage>
        <taxon>Bacteria</taxon>
        <taxon>Pseudomonadati</taxon>
        <taxon>Pseudomonadota</taxon>
        <taxon>Gammaproteobacteria</taxon>
        <taxon>Cellvibrionales</taxon>
        <taxon>Cellvibrionaceae</taxon>
        <taxon>Simiduia</taxon>
    </lineage>
</organism>
<evidence type="ECO:0000256" key="10">
    <source>
        <dbReference type="RuleBase" id="RU363032"/>
    </source>
</evidence>
<feature type="transmembrane region" description="Helical" evidence="10">
    <location>
        <begin position="87"/>
        <end position="107"/>
    </location>
</feature>
<evidence type="ECO:0000256" key="4">
    <source>
        <dbReference type="ARBA" id="ARBA00022448"/>
    </source>
</evidence>
<feature type="transmembrane region" description="Helical" evidence="10">
    <location>
        <begin position="139"/>
        <end position="158"/>
    </location>
</feature>
<protein>
    <recommendedName>
        <fullName evidence="11">Molybdenum transport system permease</fullName>
    </recommendedName>
</protein>
<keyword evidence="11" id="KW-0997">Cell inner membrane</keyword>
<dbReference type="PANTHER" id="PTHR30183">
    <property type="entry name" value="MOLYBDENUM TRANSPORT SYSTEM PERMEASE PROTEIN MODB"/>
    <property type="match status" value="1"/>
</dbReference>
<dbReference type="RefSeq" id="WP_183907647.1">
    <property type="nucleotide sequence ID" value="NZ_JACHXZ010000001.1"/>
</dbReference>
<dbReference type="Gene3D" id="1.10.3720.10">
    <property type="entry name" value="MetI-like"/>
    <property type="match status" value="1"/>
</dbReference>
<comment type="function">
    <text evidence="1 11">Part of the binding-protein-dependent transport system for molybdenum; probably responsible for the translocation of the substrate across the membrane.</text>
</comment>
<dbReference type="InterPro" id="IPR000515">
    <property type="entry name" value="MetI-like"/>
</dbReference>
<dbReference type="GO" id="GO:0005886">
    <property type="term" value="C:plasma membrane"/>
    <property type="evidence" value="ECO:0007669"/>
    <property type="project" value="UniProtKB-SubCell"/>
</dbReference>
<keyword evidence="4 10" id="KW-0813">Transport</keyword>
<dbReference type="NCBIfam" id="TIGR02141">
    <property type="entry name" value="modB_ABC"/>
    <property type="match status" value="1"/>
</dbReference>
<comment type="subcellular location">
    <subcellularLocation>
        <location evidence="11">Cell inner membrane</location>
        <topology evidence="11">Multi-pass membrane protein</topology>
    </subcellularLocation>
    <subcellularLocation>
        <location evidence="2 10">Cell membrane</location>
        <topology evidence="2 10">Multi-pass membrane protein</topology>
    </subcellularLocation>
</comment>
<evidence type="ECO:0000256" key="2">
    <source>
        <dbReference type="ARBA" id="ARBA00004651"/>
    </source>
</evidence>
<dbReference type="PANTHER" id="PTHR30183:SF8">
    <property type="entry name" value="MOLYBDENUM TRANSPORT SYSTEM PERMEASE"/>
    <property type="match status" value="1"/>
</dbReference>
<dbReference type="EMBL" id="JACHXZ010000001">
    <property type="protein sequence ID" value="MBB3167159.1"/>
    <property type="molecule type" value="Genomic_DNA"/>
</dbReference>
<feature type="transmembrane region" description="Helical" evidence="10">
    <location>
        <begin position="12"/>
        <end position="33"/>
    </location>
</feature>
<dbReference type="SUPFAM" id="SSF161098">
    <property type="entry name" value="MetI-like"/>
    <property type="match status" value="1"/>
</dbReference>
<name>A0A839UKP7_9GAMM</name>
<sequence length="221" mass="23700">MLSASAWQAVGLTLQLAAVTTLLLMLLAAPLAWWLHHSRSLGARIIEVCVALPLVLPPTVIGFYLLLAFSPNHWFGAQWLSATGQPLAFSFSGLVIGSMIYSLPFVVQPLQTAFAQLDHKLLDMARVQGLSLWGRGKHIILPLCARGFIGAAVLGFAHTLGEFGVVLMIGGNLPGETQVASIAIFDAVEGLNYGEAHRLSLVMLAIAVLAIAPLYLRRSRP</sequence>
<evidence type="ECO:0000256" key="1">
    <source>
        <dbReference type="ARBA" id="ARBA00002949"/>
    </source>
</evidence>
<accession>A0A839UKP7</accession>
<comment type="caution">
    <text evidence="13">The sequence shown here is derived from an EMBL/GenBank/DDBJ whole genome shotgun (WGS) entry which is preliminary data.</text>
</comment>
<evidence type="ECO:0000256" key="9">
    <source>
        <dbReference type="ARBA" id="ARBA00023136"/>
    </source>
</evidence>
<dbReference type="GO" id="GO:0015098">
    <property type="term" value="F:molybdate ion transmembrane transporter activity"/>
    <property type="evidence" value="ECO:0007669"/>
    <property type="project" value="UniProtKB-UniRule"/>
</dbReference>
<dbReference type="CDD" id="cd06261">
    <property type="entry name" value="TM_PBP2"/>
    <property type="match status" value="1"/>
</dbReference>
<feature type="transmembrane region" description="Helical" evidence="10">
    <location>
        <begin position="199"/>
        <end position="216"/>
    </location>
</feature>
<gene>
    <name evidence="13" type="ORF">FHS30_000335</name>
</gene>
<evidence type="ECO:0000256" key="7">
    <source>
        <dbReference type="ARBA" id="ARBA00022692"/>
    </source>
</evidence>
<dbReference type="PROSITE" id="PS50928">
    <property type="entry name" value="ABC_TM1"/>
    <property type="match status" value="1"/>
</dbReference>
<keyword evidence="8 10" id="KW-1133">Transmembrane helix</keyword>
<comment type="similarity">
    <text evidence="3 11">Belongs to the binding-protein-dependent transport system permease family. CysTW subfamily.</text>
</comment>
<keyword evidence="7 10" id="KW-0812">Transmembrane</keyword>
<dbReference type="InterPro" id="IPR011867">
    <property type="entry name" value="ModB_ABC"/>
</dbReference>
<keyword evidence="14" id="KW-1185">Reference proteome</keyword>